<dbReference type="AlphaFoldDB" id="A0A378I2H6"/>
<gene>
    <name evidence="1" type="ORF">NCTC13315_01922</name>
</gene>
<dbReference type="RefSeq" id="WP_115303055.1">
    <property type="nucleotide sequence ID" value="NZ_CAAAHO010000002.1"/>
</dbReference>
<dbReference type="Proteomes" id="UP000254968">
    <property type="component" value="Unassembled WGS sequence"/>
</dbReference>
<keyword evidence="2" id="KW-1185">Reference proteome</keyword>
<evidence type="ECO:0000313" key="1">
    <source>
        <dbReference type="EMBL" id="STX29379.1"/>
    </source>
</evidence>
<organism evidence="1 2">
    <name type="scientific">Legionella beliardensis</name>
    <dbReference type="NCBI Taxonomy" id="91822"/>
    <lineage>
        <taxon>Bacteria</taxon>
        <taxon>Pseudomonadati</taxon>
        <taxon>Pseudomonadota</taxon>
        <taxon>Gammaproteobacteria</taxon>
        <taxon>Legionellales</taxon>
        <taxon>Legionellaceae</taxon>
        <taxon>Legionella</taxon>
    </lineage>
</organism>
<reference evidence="1 2" key="1">
    <citation type="submission" date="2018-06" db="EMBL/GenBank/DDBJ databases">
        <authorList>
            <consortium name="Pathogen Informatics"/>
            <person name="Doyle S."/>
        </authorList>
    </citation>
    <scope>NUCLEOTIDE SEQUENCE [LARGE SCALE GENOMIC DNA]</scope>
    <source>
        <strain evidence="1 2">NCTC13315</strain>
    </source>
</reference>
<evidence type="ECO:0000313" key="2">
    <source>
        <dbReference type="Proteomes" id="UP000254968"/>
    </source>
</evidence>
<sequence length="186" mass="21811">MLTFTQLQQKAEFLPIKLNNCYAKLYTMGGLFCSCLPFMRSQLFDDVYLIQSVAKCLNHYSFATEKDKLSVLQGMYLYIWERYESSVERILNKPLLDALSAHLEVESLETLDKNICEESFQALDEFCNWVYRNRSHRELGELYRAFPNDMQATIHTRRFLSHEDETPTWGGTLSSLLKDIGIHRLF</sequence>
<accession>A0A378I2H6</accession>
<proteinExistence type="predicted"/>
<name>A0A378I2H6_9GAMM</name>
<dbReference type="EMBL" id="UGNV01000001">
    <property type="protein sequence ID" value="STX29379.1"/>
    <property type="molecule type" value="Genomic_DNA"/>
</dbReference>
<dbReference type="OrthoDB" id="5639563at2"/>
<protein>
    <submittedName>
        <fullName evidence="1">Uncharacterized protein</fullName>
    </submittedName>
</protein>